<evidence type="ECO:0000256" key="5">
    <source>
        <dbReference type="ARBA" id="ARBA00023128"/>
    </source>
</evidence>
<dbReference type="GO" id="GO:0016836">
    <property type="term" value="F:hydro-lyase activity"/>
    <property type="evidence" value="ECO:0007669"/>
    <property type="project" value="TreeGrafter"/>
</dbReference>
<dbReference type="InterPro" id="IPR001753">
    <property type="entry name" value="Enoyl-CoA_hydra/iso"/>
</dbReference>
<dbReference type="InterPro" id="IPR014748">
    <property type="entry name" value="Enoyl-CoA_hydra_C"/>
</dbReference>
<dbReference type="CDD" id="cd06558">
    <property type="entry name" value="crotonase-like"/>
    <property type="match status" value="1"/>
</dbReference>
<proteinExistence type="predicted"/>
<dbReference type="InterPro" id="IPR029045">
    <property type="entry name" value="ClpP/crotonase-like_dom_sf"/>
</dbReference>
<dbReference type="GO" id="GO:0006631">
    <property type="term" value="P:fatty acid metabolic process"/>
    <property type="evidence" value="ECO:0007669"/>
    <property type="project" value="UniProtKB-KW"/>
</dbReference>
<evidence type="ECO:0000256" key="4">
    <source>
        <dbReference type="ARBA" id="ARBA00023098"/>
    </source>
</evidence>
<evidence type="ECO:0000256" key="6">
    <source>
        <dbReference type="ARBA" id="ARBA00037410"/>
    </source>
</evidence>
<dbReference type="Gene3D" id="1.10.12.10">
    <property type="entry name" value="Lyase 2-enoyl-coa Hydratase, Chain A, domain 2"/>
    <property type="match status" value="1"/>
</dbReference>
<dbReference type="SUPFAM" id="SSF52096">
    <property type="entry name" value="ClpP/crotonase"/>
    <property type="match status" value="1"/>
</dbReference>
<protein>
    <recommendedName>
        <fullName evidence="7">Enoyl-CoA hydratase domain-containing protein 3, mitochondrial</fullName>
    </recommendedName>
</protein>
<dbReference type="InterPro" id="IPR052377">
    <property type="entry name" value="Mitochondrial_ECH-domain"/>
</dbReference>
<dbReference type="AlphaFoldDB" id="A0A1Y1N7G3"/>
<evidence type="ECO:0000256" key="7">
    <source>
        <dbReference type="ARBA" id="ARBA00040545"/>
    </source>
</evidence>
<sequence>MNFFAKSILQKAGYGNLHRFMSTKALTKVTFNNGIKTITLASPETRNTLSIPMERELLKHLSTDWENNDLRVIVLDSEGPLFSAGHNLNEMTTKNNLEVHNEIFHLASKVMFAIIDCPVPVVGKVKAGAFAAGCQLVAQCDIAVCTPNCKFATPGANVGIFCSTPGVAIARCVHPMVTRHMLLTGLPLTANEAKDNGLVFKVCKEEDIDKEVDHICQSIMSKSRAIIMNGKRFYYRQVDLPIKEAFKLGEQEMIDTLSLRDTQEGIESFLQKKKPNWCHRPDPLNSK</sequence>
<dbReference type="Gene3D" id="3.90.226.10">
    <property type="entry name" value="2-enoyl-CoA Hydratase, Chain A, domain 1"/>
    <property type="match status" value="1"/>
</dbReference>
<comment type="subcellular location">
    <subcellularLocation>
        <location evidence="1">Mitochondrion</location>
    </subcellularLocation>
</comment>
<keyword evidence="2" id="KW-0276">Fatty acid metabolism</keyword>
<organism evidence="8">
    <name type="scientific">Photinus pyralis</name>
    <name type="common">Common eastern firefly</name>
    <name type="synonym">Lampyris pyralis</name>
    <dbReference type="NCBI Taxonomy" id="7054"/>
    <lineage>
        <taxon>Eukaryota</taxon>
        <taxon>Metazoa</taxon>
        <taxon>Ecdysozoa</taxon>
        <taxon>Arthropoda</taxon>
        <taxon>Hexapoda</taxon>
        <taxon>Insecta</taxon>
        <taxon>Pterygota</taxon>
        <taxon>Neoptera</taxon>
        <taxon>Endopterygota</taxon>
        <taxon>Coleoptera</taxon>
        <taxon>Polyphaga</taxon>
        <taxon>Elateriformia</taxon>
        <taxon>Elateroidea</taxon>
        <taxon>Lampyridae</taxon>
        <taxon>Lampyrinae</taxon>
        <taxon>Photinus</taxon>
    </lineage>
</organism>
<dbReference type="GO" id="GO:0005739">
    <property type="term" value="C:mitochondrion"/>
    <property type="evidence" value="ECO:0007669"/>
    <property type="project" value="UniProtKB-SubCell"/>
</dbReference>
<dbReference type="Pfam" id="PF00378">
    <property type="entry name" value="ECH_1"/>
    <property type="match status" value="1"/>
</dbReference>
<evidence type="ECO:0000256" key="3">
    <source>
        <dbReference type="ARBA" id="ARBA00022946"/>
    </source>
</evidence>
<keyword evidence="4" id="KW-0443">Lipid metabolism</keyword>
<name>A0A1Y1N7G3_PHOPY</name>
<reference evidence="8" key="1">
    <citation type="journal article" date="2016" name="Sci. Rep.">
        <title>Molecular characterization of firefly nuptial gifts: a multi-omics approach sheds light on postcopulatory sexual selection.</title>
        <authorList>
            <person name="Al-Wathiqui N."/>
            <person name="Fallon T.R."/>
            <person name="South A."/>
            <person name="Weng J.K."/>
            <person name="Lewis S.M."/>
        </authorList>
    </citation>
    <scope>NUCLEOTIDE SEQUENCE</scope>
</reference>
<dbReference type="PANTHER" id="PTHR43602">
    <property type="match status" value="1"/>
</dbReference>
<evidence type="ECO:0000313" key="8">
    <source>
        <dbReference type="EMBL" id="JAV93639.1"/>
    </source>
</evidence>
<keyword evidence="5" id="KW-0496">Mitochondrion</keyword>
<evidence type="ECO:0000256" key="2">
    <source>
        <dbReference type="ARBA" id="ARBA00022832"/>
    </source>
</evidence>
<dbReference type="PANTHER" id="PTHR43602:SF1">
    <property type="entry name" value="ENOYL-COA HYDRATASE DOMAIN-CONTAINING PROTEIN 3, MITOCHONDRIAL"/>
    <property type="match status" value="1"/>
</dbReference>
<accession>A0A1Y1N7G3</accession>
<evidence type="ECO:0000256" key="1">
    <source>
        <dbReference type="ARBA" id="ARBA00004173"/>
    </source>
</evidence>
<dbReference type="EMBL" id="GEZM01011139">
    <property type="protein sequence ID" value="JAV93639.1"/>
    <property type="molecule type" value="Transcribed_RNA"/>
</dbReference>
<keyword evidence="3" id="KW-0809">Transit peptide</keyword>
<comment type="function">
    <text evidence="6">May play a role in fatty acid biosynthesis and insulin sensitivity.</text>
</comment>